<evidence type="ECO:0008006" key="3">
    <source>
        <dbReference type="Google" id="ProtNLM"/>
    </source>
</evidence>
<protein>
    <recommendedName>
        <fullName evidence="3">F-box domain-containing protein</fullName>
    </recommendedName>
</protein>
<name>A0AAD6U8X4_9AGAR</name>
<dbReference type="EMBL" id="JARJCN010000016">
    <property type="protein sequence ID" value="KAJ7093422.1"/>
    <property type="molecule type" value="Genomic_DNA"/>
</dbReference>
<evidence type="ECO:0000313" key="1">
    <source>
        <dbReference type="EMBL" id="KAJ7093422.1"/>
    </source>
</evidence>
<proteinExistence type="predicted"/>
<comment type="caution">
    <text evidence="1">The sequence shown here is derived from an EMBL/GenBank/DDBJ whole genome shotgun (WGS) entry which is preliminary data.</text>
</comment>
<sequence>MAAPLQLLDLPPELILACLVDLPYTDLSSCLKTRNRLLYNIIANSVLIRYRLVQDKACVAENSPRMADSSILDRLAALRRHEADWLNFTPRSRHTLTIDFETSGVYDLTSDVYLVGNTPDPITSLCTGIKYIHTSPDADAPRWQLVEAGKPIIDFGTALEEHDLIAMVTYNVLDGEPNMRSIEVVLLEFSTGHTHPLAAHSTLHIHDVEAEMERPGISIEIVGENLVLSLVYWGDGRRDMDTLHIYNWMTGIPKMAPLDVSNTGIVFLAMDTILIPNAEDRSLDIYRIPPSSEVGALPRLLHSFNLPELAPPHMLLSFQCRGEPNPRAGYTRPSRAAFLPRADSALLLVSFEVQLATPHGTSEHVLVIARALLLTALAACDPDIVDISWPAWGPWCTRFFDMNELSTHYITTTCGTRMVAIAPDARIRPAPVRIFDFNEPNGGIRQMLRGANPTPTNVRIVEADEEEGAVARAPFAEPVFSRLPYVETVSEELFTYAAVLINDANIIGVKFGEVMVDTLEVLHFG</sequence>
<dbReference type="AlphaFoldDB" id="A0AAD6U8X4"/>
<reference evidence="1" key="1">
    <citation type="submission" date="2023-03" db="EMBL/GenBank/DDBJ databases">
        <title>Massive genome expansion in bonnet fungi (Mycena s.s.) driven by repeated elements and novel gene families across ecological guilds.</title>
        <authorList>
            <consortium name="Lawrence Berkeley National Laboratory"/>
            <person name="Harder C.B."/>
            <person name="Miyauchi S."/>
            <person name="Viragh M."/>
            <person name="Kuo A."/>
            <person name="Thoen E."/>
            <person name="Andreopoulos B."/>
            <person name="Lu D."/>
            <person name="Skrede I."/>
            <person name="Drula E."/>
            <person name="Henrissat B."/>
            <person name="Morin E."/>
            <person name="Kohler A."/>
            <person name="Barry K."/>
            <person name="LaButti K."/>
            <person name="Morin E."/>
            <person name="Salamov A."/>
            <person name="Lipzen A."/>
            <person name="Mereny Z."/>
            <person name="Hegedus B."/>
            <person name="Baldrian P."/>
            <person name="Stursova M."/>
            <person name="Weitz H."/>
            <person name="Taylor A."/>
            <person name="Grigoriev I.V."/>
            <person name="Nagy L.G."/>
            <person name="Martin F."/>
            <person name="Kauserud H."/>
        </authorList>
    </citation>
    <scope>NUCLEOTIDE SEQUENCE</scope>
    <source>
        <strain evidence="1">CBHHK173m</strain>
    </source>
</reference>
<accession>A0AAD6U8X4</accession>
<organism evidence="1 2">
    <name type="scientific">Mycena belliarum</name>
    <dbReference type="NCBI Taxonomy" id="1033014"/>
    <lineage>
        <taxon>Eukaryota</taxon>
        <taxon>Fungi</taxon>
        <taxon>Dikarya</taxon>
        <taxon>Basidiomycota</taxon>
        <taxon>Agaricomycotina</taxon>
        <taxon>Agaricomycetes</taxon>
        <taxon>Agaricomycetidae</taxon>
        <taxon>Agaricales</taxon>
        <taxon>Marasmiineae</taxon>
        <taxon>Mycenaceae</taxon>
        <taxon>Mycena</taxon>
    </lineage>
</organism>
<keyword evidence="2" id="KW-1185">Reference proteome</keyword>
<gene>
    <name evidence="1" type="ORF">B0H15DRAFT_832283</name>
</gene>
<evidence type="ECO:0000313" key="2">
    <source>
        <dbReference type="Proteomes" id="UP001222325"/>
    </source>
</evidence>
<dbReference type="Proteomes" id="UP001222325">
    <property type="component" value="Unassembled WGS sequence"/>
</dbReference>